<feature type="domain" description="VAN3-binding protein-like auxin canalisation" evidence="1">
    <location>
        <begin position="155"/>
        <end position="214"/>
    </location>
</feature>
<dbReference type="EMBL" id="JBAMMX010000007">
    <property type="protein sequence ID" value="KAK6936451.1"/>
    <property type="molecule type" value="Genomic_DNA"/>
</dbReference>
<reference evidence="2 3" key="1">
    <citation type="submission" date="2023-12" db="EMBL/GenBank/DDBJ databases">
        <title>A high-quality genome assembly for Dillenia turbinata (Dilleniales).</title>
        <authorList>
            <person name="Chanderbali A."/>
        </authorList>
    </citation>
    <scope>NUCLEOTIDE SEQUENCE [LARGE SCALE GENOMIC DNA]</scope>
    <source>
        <strain evidence="2">LSX21</strain>
        <tissue evidence="2">Leaf</tissue>
    </source>
</reference>
<dbReference type="Pfam" id="PF05703">
    <property type="entry name" value="Auxin_canalis"/>
    <property type="match status" value="1"/>
</dbReference>
<dbReference type="GO" id="GO:0010305">
    <property type="term" value="P:leaf vascular tissue pattern formation"/>
    <property type="evidence" value="ECO:0007669"/>
    <property type="project" value="TreeGrafter"/>
</dbReference>
<keyword evidence="3" id="KW-1185">Reference proteome</keyword>
<evidence type="ECO:0000313" key="3">
    <source>
        <dbReference type="Proteomes" id="UP001370490"/>
    </source>
</evidence>
<dbReference type="PANTHER" id="PTHR31351:SF30">
    <property type="entry name" value="VAN3-BINDING PROTEIN-LIKE"/>
    <property type="match status" value="1"/>
</dbReference>
<dbReference type="InterPro" id="IPR040269">
    <property type="entry name" value="VAB"/>
</dbReference>
<dbReference type="GO" id="GO:0009734">
    <property type="term" value="P:auxin-activated signaling pathway"/>
    <property type="evidence" value="ECO:0007669"/>
    <property type="project" value="TreeGrafter"/>
</dbReference>
<dbReference type="AlphaFoldDB" id="A0AAN8ZFT8"/>
<sequence>MGEAKFGRVLCKSYQHSATQKKGKWESICSSKVSSQLRAKQSPASSAYQSMEVPKGPLHAMEFLCRSWSPSASDFHQILQSNNIVQCLEEKYAPENVVKHFVLTSRFFLGPKEPPLKHYTVVSSWLQRLLAWLPRAVFGGTQNNQQITHRDQVAGDQNVGVVFALAAALVATVCAKAAESAGAHRAHVASAINSSLAAQTSTDMVALTATAATSKFNLENPINFHIVHSRFKRSRYTQIKSSGE</sequence>
<evidence type="ECO:0000313" key="2">
    <source>
        <dbReference type="EMBL" id="KAK6936451.1"/>
    </source>
</evidence>
<comment type="caution">
    <text evidence="2">The sequence shown here is derived from an EMBL/GenBank/DDBJ whole genome shotgun (WGS) entry which is preliminary data.</text>
</comment>
<evidence type="ECO:0000259" key="1">
    <source>
        <dbReference type="Pfam" id="PF05703"/>
    </source>
</evidence>
<dbReference type="InterPro" id="IPR008546">
    <property type="entry name" value="VAN3-bd-like_auxin_canal"/>
</dbReference>
<dbReference type="PANTHER" id="PTHR31351">
    <property type="entry name" value="EXPRESSED PROTEIN"/>
    <property type="match status" value="1"/>
</dbReference>
<gene>
    <name evidence="2" type="ORF">RJ641_033481</name>
</gene>
<proteinExistence type="predicted"/>
<protein>
    <submittedName>
        <fullName evidence="2">VAN3-binding protein-like, auxin canalization domain</fullName>
    </submittedName>
</protein>
<dbReference type="Proteomes" id="UP001370490">
    <property type="component" value="Unassembled WGS sequence"/>
</dbReference>
<name>A0AAN8ZFT8_9MAGN</name>
<dbReference type="GO" id="GO:0010087">
    <property type="term" value="P:phloem or xylem histogenesis"/>
    <property type="evidence" value="ECO:0007669"/>
    <property type="project" value="TreeGrafter"/>
</dbReference>
<accession>A0AAN8ZFT8</accession>
<organism evidence="2 3">
    <name type="scientific">Dillenia turbinata</name>
    <dbReference type="NCBI Taxonomy" id="194707"/>
    <lineage>
        <taxon>Eukaryota</taxon>
        <taxon>Viridiplantae</taxon>
        <taxon>Streptophyta</taxon>
        <taxon>Embryophyta</taxon>
        <taxon>Tracheophyta</taxon>
        <taxon>Spermatophyta</taxon>
        <taxon>Magnoliopsida</taxon>
        <taxon>eudicotyledons</taxon>
        <taxon>Gunneridae</taxon>
        <taxon>Pentapetalae</taxon>
        <taxon>Dilleniales</taxon>
        <taxon>Dilleniaceae</taxon>
        <taxon>Dillenia</taxon>
    </lineage>
</organism>